<organism evidence="2 3">
    <name type="scientific">Pleomassaria siparia CBS 279.74</name>
    <dbReference type="NCBI Taxonomy" id="1314801"/>
    <lineage>
        <taxon>Eukaryota</taxon>
        <taxon>Fungi</taxon>
        <taxon>Dikarya</taxon>
        <taxon>Ascomycota</taxon>
        <taxon>Pezizomycotina</taxon>
        <taxon>Dothideomycetes</taxon>
        <taxon>Pleosporomycetidae</taxon>
        <taxon>Pleosporales</taxon>
        <taxon>Pleomassariaceae</taxon>
        <taxon>Pleomassaria</taxon>
    </lineage>
</organism>
<dbReference type="AlphaFoldDB" id="A0A6G1K6M4"/>
<name>A0A6G1K6M4_9PLEO</name>
<sequence>MLVMLRYARRREGKQHLLLSVRRPTSSLQVLFTSHAYQKDSTLPRVTSTSHVLFRHRNAVTAVASAVLPAFSPINRAATTIRLTAVGPDHPRHKQPASPPRVSKGHLSSQLFALLAEIDEMSLTKCQGQGRWNQRKRVLQRASSHSLTSGRAAITVLSRPSFYAKPSDRYLYGETTADMLLFTASRGHPARVSRQVAATSLHLNSPLHTNINAKWCGLYNIFWSQLFLYGLVSGL</sequence>
<accession>A0A6G1K6M4</accession>
<evidence type="ECO:0000313" key="3">
    <source>
        <dbReference type="Proteomes" id="UP000799428"/>
    </source>
</evidence>
<dbReference type="Proteomes" id="UP000799428">
    <property type="component" value="Unassembled WGS sequence"/>
</dbReference>
<feature type="region of interest" description="Disordered" evidence="1">
    <location>
        <begin position="86"/>
        <end position="105"/>
    </location>
</feature>
<keyword evidence="3" id="KW-1185">Reference proteome</keyword>
<reference evidence="2" key="1">
    <citation type="journal article" date="2020" name="Stud. Mycol.">
        <title>101 Dothideomycetes genomes: a test case for predicting lifestyles and emergence of pathogens.</title>
        <authorList>
            <person name="Haridas S."/>
            <person name="Albert R."/>
            <person name="Binder M."/>
            <person name="Bloem J."/>
            <person name="Labutti K."/>
            <person name="Salamov A."/>
            <person name="Andreopoulos B."/>
            <person name="Baker S."/>
            <person name="Barry K."/>
            <person name="Bills G."/>
            <person name="Bluhm B."/>
            <person name="Cannon C."/>
            <person name="Castanera R."/>
            <person name="Culley D."/>
            <person name="Daum C."/>
            <person name="Ezra D."/>
            <person name="Gonzalez J."/>
            <person name="Henrissat B."/>
            <person name="Kuo A."/>
            <person name="Liang C."/>
            <person name="Lipzen A."/>
            <person name="Lutzoni F."/>
            <person name="Magnuson J."/>
            <person name="Mondo S."/>
            <person name="Nolan M."/>
            <person name="Ohm R."/>
            <person name="Pangilinan J."/>
            <person name="Park H.-J."/>
            <person name="Ramirez L."/>
            <person name="Alfaro M."/>
            <person name="Sun H."/>
            <person name="Tritt A."/>
            <person name="Yoshinaga Y."/>
            <person name="Zwiers L.-H."/>
            <person name="Turgeon B."/>
            <person name="Goodwin S."/>
            <person name="Spatafora J."/>
            <person name="Crous P."/>
            <person name="Grigoriev I."/>
        </authorList>
    </citation>
    <scope>NUCLEOTIDE SEQUENCE</scope>
    <source>
        <strain evidence="2">CBS 279.74</strain>
    </source>
</reference>
<evidence type="ECO:0000256" key="1">
    <source>
        <dbReference type="SAM" id="MobiDB-lite"/>
    </source>
</evidence>
<protein>
    <submittedName>
        <fullName evidence="2">Uncharacterized protein</fullName>
    </submittedName>
</protein>
<proteinExistence type="predicted"/>
<gene>
    <name evidence="2" type="ORF">K504DRAFT_503216</name>
</gene>
<dbReference type="EMBL" id="MU005772">
    <property type="protein sequence ID" value="KAF2708027.1"/>
    <property type="molecule type" value="Genomic_DNA"/>
</dbReference>
<evidence type="ECO:0000313" key="2">
    <source>
        <dbReference type="EMBL" id="KAF2708027.1"/>
    </source>
</evidence>